<gene>
    <name evidence="2" type="ORF">NDU88_002218</name>
</gene>
<name>A0AAV7LF37_PLEWA</name>
<keyword evidence="3" id="KW-1185">Reference proteome</keyword>
<sequence>MAQTHRSAGCACRQPRVRRPCRRDREERHPAGDSGTGNVPRWSSVGCDEEQQGFPFGGIQAEPAQARFLGGSPRSLVVRQHTLFRLPGRRQQRLLGLLEAHPGRAEGAGAPPFLLTHLR</sequence>
<reference evidence="2" key="1">
    <citation type="journal article" date="2022" name="bioRxiv">
        <title>Sequencing and chromosome-scale assembly of the giantPleurodeles waltlgenome.</title>
        <authorList>
            <person name="Brown T."/>
            <person name="Elewa A."/>
            <person name="Iarovenko S."/>
            <person name="Subramanian E."/>
            <person name="Araus A.J."/>
            <person name="Petzold A."/>
            <person name="Susuki M."/>
            <person name="Suzuki K.-i.T."/>
            <person name="Hayashi T."/>
            <person name="Toyoda A."/>
            <person name="Oliveira C."/>
            <person name="Osipova E."/>
            <person name="Leigh N.D."/>
            <person name="Simon A."/>
            <person name="Yun M.H."/>
        </authorList>
    </citation>
    <scope>NUCLEOTIDE SEQUENCE</scope>
    <source>
        <strain evidence="2">20211129_DDA</strain>
        <tissue evidence="2">Liver</tissue>
    </source>
</reference>
<evidence type="ECO:0000313" key="3">
    <source>
        <dbReference type="Proteomes" id="UP001066276"/>
    </source>
</evidence>
<evidence type="ECO:0000313" key="2">
    <source>
        <dbReference type="EMBL" id="KAJ1089065.1"/>
    </source>
</evidence>
<dbReference type="EMBL" id="JANPWB010000015">
    <property type="protein sequence ID" value="KAJ1089065.1"/>
    <property type="molecule type" value="Genomic_DNA"/>
</dbReference>
<organism evidence="2 3">
    <name type="scientific">Pleurodeles waltl</name>
    <name type="common">Iberian ribbed newt</name>
    <dbReference type="NCBI Taxonomy" id="8319"/>
    <lineage>
        <taxon>Eukaryota</taxon>
        <taxon>Metazoa</taxon>
        <taxon>Chordata</taxon>
        <taxon>Craniata</taxon>
        <taxon>Vertebrata</taxon>
        <taxon>Euteleostomi</taxon>
        <taxon>Amphibia</taxon>
        <taxon>Batrachia</taxon>
        <taxon>Caudata</taxon>
        <taxon>Salamandroidea</taxon>
        <taxon>Salamandridae</taxon>
        <taxon>Pleurodelinae</taxon>
        <taxon>Pleurodeles</taxon>
    </lineage>
</organism>
<comment type="caution">
    <text evidence="2">The sequence shown here is derived from an EMBL/GenBank/DDBJ whole genome shotgun (WGS) entry which is preliminary data.</text>
</comment>
<dbReference type="Proteomes" id="UP001066276">
    <property type="component" value="Chromosome 11"/>
</dbReference>
<evidence type="ECO:0000256" key="1">
    <source>
        <dbReference type="SAM" id="MobiDB-lite"/>
    </source>
</evidence>
<accession>A0AAV7LF37</accession>
<protein>
    <submittedName>
        <fullName evidence="2">Uncharacterized protein</fullName>
    </submittedName>
</protein>
<proteinExistence type="predicted"/>
<feature type="region of interest" description="Disordered" evidence="1">
    <location>
        <begin position="1"/>
        <end position="47"/>
    </location>
</feature>
<dbReference type="AlphaFoldDB" id="A0AAV7LF37"/>